<dbReference type="GO" id="GO:0005634">
    <property type="term" value="C:nucleus"/>
    <property type="evidence" value="ECO:0000318"/>
    <property type="project" value="GO_Central"/>
</dbReference>
<evidence type="ECO:0000313" key="4">
    <source>
        <dbReference type="Proteomes" id="UP000001593"/>
    </source>
</evidence>
<dbReference type="Pfam" id="PF03221">
    <property type="entry name" value="HTH_Tnp_Tc5"/>
    <property type="match status" value="1"/>
</dbReference>
<feature type="domain" description="HTH CENPB-type" evidence="2">
    <location>
        <begin position="20"/>
        <end position="94"/>
    </location>
</feature>
<dbReference type="SMART" id="SM00674">
    <property type="entry name" value="CENPB"/>
    <property type="match status" value="1"/>
</dbReference>
<dbReference type="HOGENOM" id="CLU_018294_1_0_1"/>
<dbReference type="eggNOG" id="KOG3105">
    <property type="taxonomic scope" value="Eukaryota"/>
</dbReference>
<dbReference type="GO" id="GO:0003677">
    <property type="term" value="F:DNA binding"/>
    <property type="evidence" value="ECO:0000318"/>
    <property type="project" value="GO_Central"/>
</dbReference>
<gene>
    <name evidence="3" type="ORF">NEMVEDRAFT_v1g208439</name>
</gene>
<dbReference type="InterPro" id="IPR006600">
    <property type="entry name" value="HTH_CenpB_DNA-bd_dom"/>
</dbReference>
<evidence type="ECO:0000256" key="1">
    <source>
        <dbReference type="ARBA" id="ARBA00023125"/>
    </source>
</evidence>
<dbReference type="Pfam" id="PF03184">
    <property type="entry name" value="DDE_1"/>
    <property type="match status" value="1"/>
</dbReference>
<dbReference type="SUPFAM" id="SSF46689">
    <property type="entry name" value="Homeodomain-like"/>
    <property type="match status" value="1"/>
</dbReference>
<dbReference type="OMA" id="ISTIWNE"/>
<dbReference type="Gene3D" id="1.10.10.60">
    <property type="entry name" value="Homeodomain-like"/>
    <property type="match status" value="1"/>
</dbReference>
<dbReference type="InterPro" id="IPR004875">
    <property type="entry name" value="DDE_SF_endonuclease_dom"/>
</dbReference>
<evidence type="ECO:0000313" key="3">
    <source>
        <dbReference type="EMBL" id="EDO40000.1"/>
    </source>
</evidence>
<keyword evidence="1" id="KW-0238">DNA-binding</keyword>
<name>A7S8J7_NEMVE</name>
<dbReference type="InterPro" id="IPR050863">
    <property type="entry name" value="CenT-Element_Derived"/>
</dbReference>
<organism evidence="3 4">
    <name type="scientific">Nematostella vectensis</name>
    <name type="common">Starlet sea anemone</name>
    <dbReference type="NCBI Taxonomy" id="45351"/>
    <lineage>
        <taxon>Eukaryota</taxon>
        <taxon>Metazoa</taxon>
        <taxon>Cnidaria</taxon>
        <taxon>Anthozoa</taxon>
        <taxon>Hexacorallia</taxon>
        <taxon>Actiniaria</taxon>
        <taxon>Edwardsiidae</taxon>
        <taxon>Nematostella</taxon>
    </lineage>
</organism>
<dbReference type="InParanoid" id="A7S8J7"/>
<keyword evidence="4" id="KW-1185">Reference proteome</keyword>
<accession>A7S8J7</accession>
<dbReference type="InterPro" id="IPR009057">
    <property type="entry name" value="Homeodomain-like_sf"/>
</dbReference>
<reference evidence="3 4" key="1">
    <citation type="journal article" date="2007" name="Science">
        <title>Sea anemone genome reveals ancestral eumetazoan gene repertoire and genomic organization.</title>
        <authorList>
            <person name="Putnam N.H."/>
            <person name="Srivastava M."/>
            <person name="Hellsten U."/>
            <person name="Dirks B."/>
            <person name="Chapman J."/>
            <person name="Salamov A."/>
            <person name="Terry A."/>
            <person name="Shapiro H."/>
            <person name="Lindquist E."/>
            <person name="Kapitonov V.V."/>
            <person name="Jurka J."/>
            <person name="Genikhovich G."/>
            <person name="Grigoriev I.V."/>
            <person name="Lucas S.M."/>
            <person name="Steele R.E."/>
            <person name="Finnerty J.R."/>
            <person name="Technau U."/>
            <person name="Martindale M.Q."/>
            <person name="Rokhsar D.S."/>
        </authorList>
    </citation>
    <scope>NUCLEOTIDE SEQUENCE [LARGE SCALE GENOMIC DNA]</scope>
    <source>
        <strain evidence="4">CH2 X CH6</strain>
    </source>
</reference>
<dbReference type="PROSITE" id="PS51253">
    <property type="entry name" value="HTH_CENPB"/>
    <property type="match status" value="1"/>
</dbReference>
<dbReference type="AlphaFoldDB" id="A7S8J7"/>
<dbReference type="Proteomes" id="UP000001593">
    <property type="component" value="Unassembled WGS sequence"/>
</dbReference>
<evidence type="ECO:0000259" key="2">
    <source>
        <dbReference type="PROSITE" id="PS51253"/>
    </source>
</evidence>
<proteinExistence type="predicted"/>
<dbReference type="PANTHER" id="PTHR19303">
    <property type="entry name" value="TRANSPOSON"/>
    <property type="match status" value="1"/>
</dbReference>
<protein>
    <recommendedName>
        <fullName evidence="2">HTH CENPB-type domain-containing protein</fullName>
    </recommendedName>
</protein>
<sequence>MTEKRTSSISDAASLVSAPLRQRLTPCGNEDLEKALYTWSVRMKQQGVPISGPVLKETAIHFANELISIVLSGFVGSNGWIDRWKKRQDVAFKTVSGEILSCTLEMTASWEESTLPTLLSKYALEDMFDADEFGLFYKALPDKLMHLKLQSCVGGKQSKVRLTGLAAASSSGEKLPMFVIGKSQKPRCFSGVRNLPCRYRAPKKGWILDSNLFEEWVREQDRSFERPGRNVALVVDNGPAHPTVSNFKAIDLILLPPTSQLKRNRWTRAS</sequence>
<dbReference type="PANTHER" id="PTHR19303:SF73">
    <property type="entry name" value="PROTEIN PDC2"/>
    <property type="match status" value="1"/>
</dbReference>
<dbReference type="PhylomeDB" id="A7S8J7"/>
<dbReference type="EMBL" id="DS469598">
    <property type="protein sequence ID" value="EDO40000.1"/>
    <property type="molecule type" value="Genomic_DNA"/>
</dbReference>